<name>A0ABD0LYF5_9CAEN</name>
<accession>A0ABD0LYF5</accession>
<keyword evidence="2" id="KW-1185">Reference proteome</keyword>
<evidence type="ECO:0000313" key="1">
    <source>
        <dbReference type="EMBL" id="KAK7504472.1"/>
    </source>
</evidence>
<evidence type="ECO:0008006" key="3">
    <source>
        <dbReference type="Google" id="ProtNLM"/>
    </source>
</evidence>
<proteinExistence type="predicted"/>
<gene>
    <name evidence="1" type="ORF">BaRGS_00004338</name>
</gene>
<protein>
    <recommendedName>
        <fullName evidence="3">Secreted protein</fullName>
    </recommendedName>
</protein>
<reference evidence="1 2" key="1">
    <citation type="journal article" date="2023" name="Sci. Data">
        <title>Genome assembly of the Korean intertidal mud-creeper Batillaria attramentaria.</title>
        <authorList>
            <person name="Patra A.K."/>
            <person name="Ho P.T."/>
            <person name="Jun S."/>
            <person name="Lee S.J."/>
            <person name="Kim Y."/>
            <person name="Won Y.J."/>
        </authorList>
    </citation>
    <scope>NUCLEOTIDE SEQUENCE [LARGE SCALE GENOMIC DNA]</scope>
    <source>
        <strain evidence="1">Wonlab-2016</strain>
    </source>
</reference>
<evidence type="ECO:0000313" key="2">
    <source>
        <dbReference type="Proteomes" id="UP001519460"/>
    </source>
</evidence>
<organism evidence="1 2">
    <name type="scientific">Batillaria attramentaria</name>
    <dbReference type="NCBI Taxonomy" id="370345"/>
    <lineage>
        <taxon>Eukaryota</taxon>
        <taxon>Metazoa</taxon>
        <taxon>Spiralia</taxon>
        <taxon>Lophotrochozoa</taxon>
        <taxon>Mollusca</taxon>
        <taxon>Gastropoda</taxon>
        <taxon>Caenogastropoda</taxon>
        <taxon>Sorbeoconcha</taxon>
        <taxon>Cerithioidea</taxon>
        <taxon>Batillariidae</taxon>
        <taxon>Batillaria</taxon>
    </lineage>
</organism>
<comment type="caution">
    <text evidence="1">The sequence shown here is derived from an EMBL/GenBank/DDBJ whole genome shotgun (WGS) entry which is preliminary data.</text>
</comment>
<sequence>MLTFLYLRAIGATRRHATDDAQAVDVTAGFCRNFLWHQWLLSFAVIVMAVERKPSQPVFHTFRACSAVDGKKALHFGRRCIV</sequence>
<dbReference type="Proteomes" id="UP001519460">
    <property type="component" value="Unassembled WGS sequence"/>
</dbReference>
<dbReference type="EMBL" id="JACVVK020000015">
    <property type="protein sequence ID" value="KAK7504472.1"/>
    <property type="molecule type" value="Genomic_DNA"/>
</dbReference>
<dbReference type="AlphaFoldDB" id="A0ABD0LYF5"/>